<dbReference type="Proteomes" id="UP001139887">
    <property type="component" value="Unassembled WGS sequence"/>
</dbReference>
<keyword evidence="3" id="KW-1185">Reference proteome</keyword>
<feature type="compositionally biased region" description="Low complexity" evidence="1">
    <location>
        <begin position="261"/>
        <end position="286"/>
    </location>
</feature>
<evidence type="ECO:0000313" key="2">
    <source>
        <dbReference type="EMBL" id="KAJ2848233.1"/>
    </source>
</evidence>
<feature type="compositionally biased region" description="Low complexity" evidence="1">
    <location>
        <begin position="376"/>
        <end position="387"/>
    </location>
</feature>
<feature type="region of interest" description="Disordered" evidence="1">
    <location>
        <begin position="181"/>
        <end position="213"/>
    </location>
</feature>
<feature type="compositionally biased region" description="Acidic residues" evidence="1">
    <location>
        <begin position="669"/>
        <end position="683"/>
    </location>
</feature>
<accession>A0A9W8IA73</accession>
<dbReference type="AlphaFoldDB" id="A0A9W8IA73"/>
<sequence length="689" mass="75662">MEESSSTRVLFERILATQEQIIASQERLFSWQERLVASHEQLATDMAQIQQTMDTVLLTLRQSPPTIASRDSVSALEQRPPSVQQRFSHHQSPAAQSLSASKRFGAVPPSLASIVSPPIQHSEQMLSDQPPASESPKPQLRYAGERVRASSGSDSAINIADSSGSAGHVGLPPLQRHHVHEYSPADARSPTSRLARASPPMPSQTAGASAVLPPPSCMQLSTVPALAASGIPSRNPPVQGFPRIQSPTPTGFNPRFHQLQSPSPTAPLSAPSSSSSAFPSARLSSAHRGEYRHPRQPLAQQQSHSVSLPRLTHHSHLHYSMQGAPGGPHRTQAPPTHSEQTVLLQPLTRTPPAPRLHGNSQHFRSTGQQREPMVTSPYPSGPASASGMVVDIPSAKHSPPPYGQSRPGYVPPHTADSTTSEGMAVSPTDMASGAQASVYSATAPSGNRPYSSSAQDASTQQKMEKNRFQANIRAYVDQHFMVPTNLRWDYQQSFKAPHNAETTQQIADAFRLQHGSTFERIQHGLGVYFSSLKAKHRSSEEKTMVKQQRDRRRARRIKKANGRRKVFDQSQYPFLTDDFDPKRCFIPVATSPEHTDDDGEVKVGVLPWRLDTYSNLFHHLDTMRTKRTIRPLNPQLTGGSVPPPEVPDFMINPRYLSMDRSHRGHDPENDPEEPPQDPEEDIEMGSSSD</sequence>
<feature type="region of interest" description="Disordered" evidence="1">
    <location>
        <begin position="120"/>
        <end position="154"/>
    </location>
</feature>
<feature type="compositionally biased region" description="Polar residues" evidence="1">
    <location>
        <begin position="81"/>
        <end position="99"/>
    </location>
</feature>
<feature type="region of interest" description="Disordered" evidence="1">
    <location>
        <begin position="629"/>
        <end position="689"/>
    </location>
</feature>
<feature type="region of interest" description="Disordered" evidence="1">
    <location>
        <begin position="440"/>
        <end position="464"/>
    </location>
</feature>
<feature type="compositionally biased region" description="Polar residues" evidence="1">
    <location>
        <begin position="120"/>
        <end position="132"/>
    </location>
</feature>
<feature type="compositionally biased region" description="Polar residues" evidence="1">
    <location>
        <begin position="358"/>
        <end position="369"/>
    </location>
</feature>
<protein>
    <submittedName>
        <fullName evidence="2">Uncharacterized protein</fullName>
    </submittedName>
</protein>
<evidence type="ECO:0000313" key="3">
    <source>
        <dbReference type="Proteomes" id="UP001139887"/>
    </source>
</evidence>
<dbReference type="EMBL" id="JANBUW010000195">
    <property type="protein sequence ID" value="KAJ2848233.1"/>
    <property type="molecule type" value="Genomic_DNA"/>
</dbReference>
<feature type="region of interest" description="Disordered" evidence="1">
    <location>
        <begin position="228"/>
        <end position="306"/>
    </location>
</feature>
<feature type="compositionally biased region" description="Basic and acidic residues" evidence="1">
    <location>
        <begin position="657"/>
        <end position="668"/>
    </location>
</feature>
<reference evidence="2" key="1">
    <citation type="submission" date="2022-07" db="EMBL/GenBank/DDBJ databases">
        <title>Phylogenomic reconstructions and comparative analyses of Kickxellomycotina fungi.</title>
        <authorList>
            <person name="Reynolds N.K."/>
            <person name="Stajich J.E."/>
            <person name="Barry K."/>
            <person name="Grigoriev I.V."/>
            <person name="Crous P."/>
            <person name="Smith M.E."/>
        </authorList>
    </citation>
    <scope>NUCLEOTIDE SEQUENCE</scope>
    <source>
        <strain evidence="2">NRRL 1566</strain>
    </source>
</reference>
<proteinExistence type="predicted"/>
<name>A0A9W8IA73_9FUNG</name>
<organism evidence="2 3">
    <name type="scientific">Coemansia brasiliensis</name>
    <dbReference type="NCBI Taxonomy" id="2650707"/>
    <lineage>
        <taxon>Eukaryota</taxon>
        <taxon>Fungi</taxon>
        <taxon>Fungi incertae sedis</taxon>
        <taxon>Zoopagomycota</taxon>
        <taxon>Kickxellomycotina</taxon>
        <taxon>Kickxellomycetes</taxon>
        <taxon>Kickxellales</taxon>
        <taxon>Kickxellaceae</taxon>
        <taxon>Coemansia</taxon>
    </lineage>
</organism>
<comment type="caution">
    <text evidence="2">The sequence shown here is derived from an EMBL/GenBank/DDBJ whole genome shotgun (WGS) entry which is preliminary data.</text>
</comment>
<evidence type="ECO:0000256" key="1">
    <source>
        <dbReference type="SAM" id="MobiDB-lite"/>
    </source>
</evidence>
<feature type="region of interest" description="Disordered" evidence="1">
    <location>
        <begin position="68"/>
        <end position="99"/>
    </location>
</feature>
<dbReference type="OrthoDB" id="5549305at2759"/>
<feature type="compositionally biased region" description="Polar residues" evidence="1">
    <location>
        <begin position="440"/>
        <end position="461"/>
    </location>
</feature>
<feature type="region of interest" description="Disordered" evidence="1">
    <location>
        <begin position="318"/>
        <end position="427"/>
    </location>
</feature>
<gene>
    <name evidence="2" type="ORF">IWW36_003427</name>
</gene>
<feature type="compositionally biased region" description="Polar residues" evidence="1">
    <location>
        <begin position="333"/>
        <end position="343"/>
    </location>
</feature>